<comment type="cofactor">
    <cofactor evidence="1">
        <name>heme b</name>
        <dbReference type="ChEBI" id="CHEBI:60344"/>
    </cofactor>
</comment>
<evidence type="ECO:0000256" key="12">
    <source>
        <dbReference type="ARBA" id="ARBA00022617"/>
    </source>
</evidence>
<evidence type="ECO:0000256" key="10">
    <source>
        <dbReference type="ARBA" id="ARBA00022559"/>
    </source>
</evidence>
<keyword evidence="19" id="KW-0408">Iron</keyword>
<dbReference type="InterPro" id="IPR010255">
    <property type="entry name" value="Haem_peroxidase_sf"/>
</dbReference>
<comment type="caution">
    <text evidence="30">The sequence shown here is derived from an EMBL/GenBank/DDBJ whole genome shotgun (WGS) entry which is preliminary data.</text>
</comment>
<proteinExistence type="inferred from homology"/>
<comment type="pathway">
    <text evidence="4">Lipid metabolism; prostaglandin biosynthesis.</text>
</comment>
<evidence type="ECO:0000313" key="31">
    <source>
        <dbReference type="Proteomes" id="UP001642483"/>
    </source>
</evidence>
<evidence type="ECO:0000256" key="19">
    <source>
        <dbReference type="ARBA" id="ARBA00023004"/>
    </source>
</evidence>
<dbReference type="InterPro" id="IPR037120">
    <property type="entry name" value="Haem_peroxidase_sf_animal"/>
</dbReference>
<keyword evidence="12" id="KW-0349">Heme</keyword>
<dbReference type="PANTHER" id="PTHR11903">
    <property type="entry name" value="PROSTAGLANDIN G/H SYNTHASE"/>
    <property type="match status" value="1"/>
</dbReference>
<dbReference type="PRINTS" id="PR00457">
    <property type="entry name" value="ANPEROXIDASE"/>
</dbReference>
<evidence type="ECO:0000256" key="20">
    <source>
        <dbReference type="ARBA" id="ARBA00023098"/>
    </source>
</evidence>
<name>A0ABP0GWQ1_CLALP</name>
<evidence type="ECO:0000256" key="14">
    <source>
        <dbReference type="ARBA" id="ARBA00022824"/>
    </source>
</evidence>
<keyword evidence="10" id="KW-0575">Peroxidase</keyword>
<gene>
    <name evidence="30" type="ORF">CVLEPA_LOCUS29208</name>
</gene>
<dbReference type="PROSITE" id="PS50292">
    <property type="entry name" value="PEROXIDASE_3"/>
    <property type="match status" value="1"/>
</dbReference>
<keyword evidence="16" id="KW-0492">Microsome</keyword>
<evidence type="ECO:0000256" key="13">
    <source>
        <dbReference type="ARBA" id="ARBA00022723"/>
    </source>
</evidence>
<evidence type="ECO:0000256" key="28">
    <source>
        <dbReference type="SAM" id="SignalP"/>
    </source>
</evidence>
<evidence type="ECO:0000256" key="3">
    <source>
        <dbReference type="ARBA" id="ARBA00004586"/>
    </source>
</evidence>
<evidence type="ECO:0000256" key="27">
    <source>
        <dbReference type="SAM" id="MobiDB-lite"/>
    </source>
</evidence>
<keyword evidence="28" id="KW-0732">Signal</keyword>
<evidence type="ECO:0000259" key="29">
    <source>
        <dbReference type="PROSITE" id="PS50026"/>
    </source>
</evidence>
<keyword evidence="17" id="KW-0223">Dioxygenase</keyword>
<evidence type="ECO:0000256" key="16">
    <source>
        <dbReference type="ARBA" id="ARBA00022848"/>
    </source>
</evidence>
<comment type="catalytic activity">
    <reaction evidence="23">
        <text>(9Z,12Z)-octadecadienoate + AH2 + O2 = (9R)-hydroxy-(10E,12Z)-octadecadienoate + A + H2O</text>
        <dbReference type="Rhea" id="RHEA:75447"/>
        <dbReference type="ChEBI" id="CHEBI:13193"/>
        <dbReference type="ChEBI" id="CHEBI:15377"/>
        <dbReference type="ChEBI" id="CHEBI:15379"/>
        <dbReference type="ChEBI" id="CHEBI:17499"/>
        <dbReference type="ChEBI" id="CHEBI:30245"/>
        <dbReference type="ChEBI" id="CHEBI:77895"/>
    </reaction>
    <physiologicalReaction direction="left-to-right" evidence="23">
        <dbReference type="Rhea" id="RHEA:75448"/>
    </physiologicalReaction>
</comment>
<evidence type="ECO:0000256" key="11">
    <source>
        <dbReference type="ARBA" id="ARBA00022585"/>
    </source>
</evidence>
<evidence type="ECO:0000256" key="8">
    <source>
        <dbReference type="ARBA" id="ARBA00022501"/>
    </source>
</evidence>
<evidence type="ECO:0000313" key="30">
    <source>
        <dbReference type="EMBL" id="CAK8696012.1"/>
    </source>
</evidence>
<keyword evidence="18" id="KW-0560">Oxidoreductase</keyword>
<keyword evidence="14" id="KW-0256">Endoplasmic reticulum</keyword>
<evidence type="ECO:0000256" key="21">
    <source>
        <dbReference type="ARBA" id="ARBA00023160"/>
    </source>
</evidence>
<evidence type="ECO:0000256" key="26">
    <source>
        <dbReference type="PROSITE-ProRule" id="PRU00076"/>
    </source>
</evidence>
<evidence type="ECO:0000256" key="23">
    <source>
        <dbReference type="ARBA" id="ARBA00036313"/>
    </source>
</evidence>
<dbReference type="PANTHER" id="PTHR11903:SF39">
    <property type="entry name" value="PROSTAGLANDIN G_H SYNTHASE 2-LIKE"/>
    <property type="match status" value="1"/>
</dbReference>
<evidence type="ECO:0000256" key="9">
    <source>
        <dbReference type="ARBA" id="ARBA00022516"/>
    </source>
</evidence>
<comment type="subcellular location">
    <subcellularLocation>
        <location evidence="3">Endoplasmic reticulum membrane</location>
    </subcellularLocation>
    <subcellularLocation>
        <location evidence="2">Microsome membrane</location>
    </subcellularLocation>
</comment>
<dbReference type="Gene3D" id="1.10.640.10">
    <property type="entry name" value="Haem peroxidase domain superfamily, animal type"/>
    <property type="match status" value="1"/>
</dbReference>
<dbReference type="EC" id="1.14.99.1" evidence="7"/>
<sequence length="635" mass="72476">MELRLLSVIFVLFYTISTSSASYNPCCSLPCQNGGVCVPRTADEYKCYCDGTGYFGKNCDNVPWMTKITNMFRPSKSFMTVALTHVKFVWIIVNNITWLSKYLMKNVLKLRTGIIPEPTPFKALDTYPTWDTYANNSVYSRTLPAIPKNCPKPMGTIGPDNLPDPDMLVKNFFTRSKFEPCPVRTSVMFPFFAQHFTHQFFKTDIQHGMPYQWGDNAVDLSHVYGNTQERQKTLRLMKDGKLKYSVINGEMFPPHIKDANVTMFGIDKVPKGYDFAIGHPGFAVMPTFLFFSTLWLREHNRVCDVLKEENPFWDDERLFQTARLILTGETIKVVIEDYVQHLSGFHYQLIYDPTIMHDEGFSYHNQIHVEFVLLYHWHALMPDNIRVNDHAYAIRNLLFNPKPFVDAGMAAMVKELSTQFAGRAAGGKSQGYSTRDVSKWAIIDSRNMRLQPFNKYRVKFGMKPYKSFEEFTGETEMAAELEKLYGHIDALEYFVGMILEKRRHPQVFGETLTEIGSPYSLKGLIGNPVSSPDWWKPSTFGGDKGMNIIKTTNLQELVCRNVEGCPDISFKVRDDIDFEPIESNLNPKDDHSSQILLNIIEGVPVEDGVIDGRSSFKKPPTSGGKTSTKDSKSEL</sequence>
<feature type="chain" id="PRO_5046418781" description="prostaglandin-endoperoxide synthase" evidence="28">
    <location>
        <begin position="22"/>
        <end position="635"/>
    </location>
</feature>
<comment type="catalytic activity">
    <reaction evidence="22">
        <text>(9Z,12Z)-octadecadienoate + AH2 + O2 = (9S)-hydroxy-(10E,12Z)-octadecadienoate + A + H2O</text>
        <dbReference type="Rhea" id="RHEA:75459"/>
        <dbReference type="ChEBI" id="CHEBI:13193"/>
        <dbReference type="ChEBI" id="CHEBI:15377"/>
        <dbReference type="ChEBI" id="CHEBI:15379"/>
        <dbReference type="ChEBI" id="CHEBI:17499"/>
        <dbReference type="ChEBI" id="CHEBI:30245"/>
        <dbReference type="ChEBI" id="CHEBI:77852"/>
    </reaction>
    <physiologicalReaction direction="left-to-right" evidence="22">
        <dbReference type="Rhea" id="RHEA:75460"/>
    </physiologicalReaction>
</comment>
<comment type="catalytic activity">
    <reaction evidence="24">
        <text>(9Z,12Z)-octadecadienoate + AH2 + O2 = (13S)-hydroxy-(9Z,11E)-octadecadienoate + A + H2O</text>
        <dbReference type="Rhea" id="RHEA:75451"/>
        <dbReference type="ChEBI" id="CHEBI:13193"/>
        <dbReference type="ChEBI" id="CHEBI:15377"/>
        <dbReference type="ChEBI" id="CHEBI:15379"/>
        <dbReference type="ChEBI" id="CHEBI:17499"/>
        <dbReference type="ChEBI" id="CHEBI:30245"/>
        <dbReference type="ChEBI" id="CHEBI:90850"/>
    </reaction>
    <physiologicalReaction direction="left-to-right" evidence="24">
        <dbReference type="Rhea" id="RHEA:75452"/>
    </physiologicalReaction>
</comment>
<keyword evidence="31" id="KW-1185">Reference proteome</keyword>
<evidence type="ECO:0000256" key="5">
    <source>
        <dbReference type="ARBA" id="ARBA00008928"/>
    </source>
</evidence>
<dbReference type="InterPro" id="IPR000742">
    <property type="entry name" value="EGF"/>
</dbReference>
<keyword evidence="9" id="KW-0444">Lipid biosynthesis</keyword>
<dbReference type="PROSITE" id="PS50026">
    <property type="entry name" value="EGF_3"/>
    <property type="match status" value="1"/>
</dbReference>
<protein>
    <recommendedName>
        <fullName evidence="7">prostaglandin-endoperoxide synthase</fullName>
        <ecNumber evidence="7">1.14.99.1</ecNumber>
    </recommendedName>
</protein>
<evidence type="ECO:0000256" key="17">
    <source>
        <dbReference type="ARBA" id="ARBA00022964"/>
    </source>
</evidence>
<feature type="domain" description="EGF-like" evidence="29">
    <location>
        <begin position="22"/>
        <end position="60"/>
    </location>
</feature>
<keyword evidence="11" id="KW-0643">Prostaglandin biosynthesis</keyword>
<reference evidence="30 31" key="1">
    <citation type="submission" date="2024-02" db="EMBL/GenBank/DDBJ databases">
        <authorList>
            <person name="Daric V."/>
            <person name="Darras S."/>
        </authorList>
    </citation>
    <scope>NUCLEOTIDE SEQUENCE [LARGE SCALE GENOMIC DNA]</scope>
</reference>
<dbReference type="Pfam" id="PF03098">
    <property type="entry name" value="An_peroxidase"/>
    <property type="match status" value="1"/>
</dbReference>
<comment type="catalytic activity">
    <reaction evidence="25">
        <text>(9Z,12Z)-octadecadienoate + AH2 + O2 = (13R)-hydroxy-(9Z,11E)-octadecadienoate + A + H2O</text>
        <dbReference type="Rhea" id="RHEA:75455"/>
        <dbReference type="ChEBI" id="CHEBI:13193"/>
        <dbReference type="ChEBI" id="CHEBI:15377"/>
        <dbReference type="ChEBI" id="CHEBI:15379"/>
        <dbReference type="ChEBI" id="CHEBI:17499"/>
        <dbReference type="ChEBI" id="CHEBI:30245"/>
        <dbReference type="ChEBI" id="CHEBI:136655"/>
    </reaction>
    <physiologicalReaction direction="left-to-right" evidence="25">
        <dbReference type="Rhea" id="RHEA:75456"/>
    </physiologicalReaction>
</comment>
<dbReference type="InterPro" id="IPR050783">
    <property type="entry name" value="Oxylipin_biosynth_metab"/>
</dbReference>
<comment type="similarity">
    <text evidence="5">Belongs to the prostaglandin G/H synthase family.</text>
</comment>
<dbReference type="Gene3D" id="2.10.25.10">
    <property type="entry name" value="Laminin"/>
    <property type="match status" value="1"/>
</dbReference>
<comment type="subunit">
    <text evidence="6">Homodimer.</text>
</comment>
<keyword evidence="26" id="KW-0245">EGF-like domain</keyword>
<feature type="signal peptide" evidence="28">
    <location>
        <begin position="1"/>
        <end position="21"/>
    </location>
</feature>
<evidence type="ECO:0000256" key="22">
    <source>
        <dbReference type="ARBA" id="ARBA00035976"/>
    </source>
</evidence>
<evidence type="ECO:0000256" key="1">
    <source>
        <dbReference type="ARBA" id="ARBA00001970"/>
    </source>
</evidence>
<keyword evidence="20" id="KW-0443">Lipid metabolism</keyword>
<dbReference type="SUPFAM" id="SSF48113">
    <property type="entry name" value="Heme-dependent peroxidases"/>
    <property type="match status" value="1"/>
</dbReference>
<keyword evidence="15" id="KW-0276">Fatty acid metabolism</keyword>
<evidence type="ECO:0000256" key="6">
    <source>
        <dbReference type="ARBA" id="ARBA00011738"/>
    </source>
</evidence>
<organism evidence="30 31">
    <name type="scientific">Clavelina lepadiformis</name>
    <name type="common">Light-bulb sea squirt</name>
    <name type="synonym">Ascidia lepadiformis</name>
    <dbReference type="NCBI Taxonomy" id="159417"/>
    <lineage>
        <taxon>Eukaryota</taxon>
        <taxon>Metazoa</taxon>
        <taxon>Chordata</taxon>
        <taxon>Tunicata</taxon>
        <taxon>Ascidiacea</taxon>
        <taxon>Aplousobranchia</taxon>
        <taxon>Clavelinidae</taxon>
        <taxon>Clavelina</taxon>
    </lineage>
</organism>
<keyword evidence="21" id="KW-0275">Fatty acid biosynthesis</keyword>
<evidence type="ECO:0000256" key="18">
    <source>
        <dbReference type="ARBA" id="ARBA00023002"/>
    </source>
</evidence>
<evidence type="ECO:0000256" key="2">
    <source>
        <dbReference type="ARBA" id="ARBA00004524"/>
    </source>
</evidence>
<comment type="caution">
    <text evidence="26">Lacks conserved residue(s) required for the propagation of feature annotation.</text>
</comment>
<evidence type="ECO:0000256" key="15">
    <source>
        <dbReference type="ARBA" id="ARBA00022832"/>
    </source>
</evidence>
<dbReference type="EMBL" id="CAWYQH010000152">
    <property type="protein sequence ID" value="CAK8696012.1"/>
    <property type="molecule type" value="Genomic_DNA"/>
</dbReference>
<dbReference type="CDD" id="cd00054">
    <property type="entry name" value="EGF_CA"/>
    <property type="match status" value="1"/>
</dbReference>
<evidence type="ECO:0000256" key="4">
    <source>
        <dbReference type="ARBA" id="ARBA00004702"/>
    </source>
</evidence>
<dbReference type="Proteomes" id="UP001642483">
    <property type="component" value="Unassembled WGS sequence"/>
</dbReference>
<keyword evidence="8" id="KW-0644">Prostaglandin metabolism</keyword>
<dbReference type="SUPFAM" id="SSF57196">
    <property type="entry name" value="EGF/Laminin"/>
    <property type="match status" value="1"/>
</dbReference>
<keyword evidence="13" id="KW-0479">Metal-binding</keyword>
<evidence type="ECO:0000256" key="24">
    <source>
        <dbReference type="ARBA" id="ARBA00036358"/>
    </source>
</evidence>
<evidence type="ECO:0000256" key="25">
    <source>
        <dbReference type="ARBA" id="ARBA00036409"/>
    </source>
</evidence>
<accession>A0ABP0GWQ1</accession>
<dbReference type="InterPro" id="IPR019791">
    <property type="entry name" value="Haem_peroxidase_animal"/>
</dbReference>
<evidence type="ECO:0000256" key="7">
    <source>
        <dbReference type="ARBA" id="ARBA00012440"/>
    </source>
</evidence>
<feature type="region of interest" description="Disordered" evidence="27">
    <location>
        <begin position="610"/>
        <end position="635"/>
    </location>
</feature>